<organism evidence="3 4">
    <name type="scientific">Zymoseptoria tritici ST99CH_1E4</name>
    <dbReference type="NCBI Taxonomy" id="1276532"/>
    <lineage>
        <taxon>Eukaryota</taxon>
        <taxon>Fungi</taxon>
        <taxon>Dikarya</taxon>
        <taxon>Ascomycota</taxon>
        <taxon>Pezizomycotina</taxon>
        <taxon>Dothideomycetes</taxon>
        <taxon>Dothideomycetidae</taxon>
        <taxon>Mycosphaerellales</taxon>
        <taxon>Mycosphaerellaceae</taxon>
        <taxon>Zymoseptoria</taxon>
    </lineage>
</organism>
<evidence type="ECO:0000256" key="2">
    <source>
        <dbReference type="SAM" id="Phobius"/>
    </source>
</evidence>
<evidence type="ECO:0008006" key="5">
    <source>
        <dbReference type="Google" id="ProtNLM"/>
    </source>
</evidence>
<sequence>MAYQTLWLKKVIIPFWVVQTLAALVYLGFAAWNIVLINQYLEDDDDYYYPSSYSSSYSSEEDTYSGFLYVGVGIALGLAALTALFNIIEMILFAVKKLSPVTVVVFNSINTAIWTAMLMLLIIASIVRNPIGDWILVIILFLTSLGKLIYSSVMLHRRRRGRFAHRGEYTPAAREADTSYHPTSYGGPTPEISQSTQPGGAAHGYYSPASVGARG</sequence>
<dbReference type="Proteomes" id="UP000245764">
    <property type="component" value="Chromosome 7"/>
</dbReference>
<proteinExistence type="predicted"/>
<feature type="transmembrane region" description="Helical" evidence="2">
    <location>
        <begin position="12"/>
        <end position="35"/>
    </location>
</feature>
<feature type="region of interest" description="Disordered" evidence="1">
    <location>
        <begin position="173"/>
        <end position="215"/>
    </location>
</feature>
<accession>A0A2H1GP16</accession>
<evidence type="ECO:0000256" key="1">
    <source>
        <dbReference type="SAM" id="MobiDB-lite"/>
    </source>
</evidence>
<dbReference type="AlphaFoldDB" id="A0A2H1GP16"/>
<protein>
    <recommendedName>
        <fullName evidence="5">MARVEL domain-containing protein</fullName>
    </recommendedName>
</protein>
<evidence type="ECO:0000313" key="4">
    <source>
        <dbReference type="Proteomes" id="UP000245764"/>
    </source>
</evidence>
<dbReference type="EMBL" id="LT854259">
    <property type="protein sequence ID" value="SMR55315.1"/>
    <property type="molecule type" value="Genomic_DNA"/>
</dbReference>
<feature type="transmembrane region" description="Helical" evidence="2">
    <location>
        <begin position="134"/>
        <end position="156"/>
    </location>
</feature>
<keyword evidence="2" id="KW-1133">Transmembrane helix</keyword>
<reference evidence="4" key="1">
    <citation type="submission" date="2017-05" db="EMBL/GenBank/DDBJ databases">
        <authorList>
            <person name="Song R."/>
            <person name="Chenine A.L."/>
            <person name="Ruprecht R.M."/>
        </authorList>
    </citation>
    <scope>NUCLEOTIDE SEQUENCE [LARGE SCALE GENOMIC DNA]</scope>
</reference>
<evidence type="ECO:0000313" key="3">
    <source>
        <dbReference type="EMBL" id="SMR55315.1"/>
    </source>
</evidence>
<keyword evidence="2" id="KW-0812">Transmembrane</keyword>
<keyword evidence="2" id="KW-0472">Membrane</keyword>
<feature type="transmembrane region" description="Helical" evidence="2">
    <location>
        <begin position="67"/>
        <end position="92"/>
    </location>
</feature>
<gene>
    <name evidence="3" type="ORF">ZT1E4_G7662</name>
</gene>
<feature type="transmembrane region" description="Helical" evidence="2">
    <location>
        <begin position="104"/>
        <end position="128"/>
    </location>
</feature>
<name>A0A2H1GP16_ZYMTR</name>